<feature type="transmembrane region" description="Helical" evidence="1">
    <location>
        <begin position="438"/>
        <end position="465"/>
    </location>
</feature>
<accession>A0ABX1J2M6</accession>
<evidence type="ECO:0000313" key="2">
    <source>
        <dbReference type="EMBL" id="NKQ54017.1"/>
    </source>
</evidence>
<keyword evidence="1" id="KW-0812">Transmembrane</keyword>
<feature type="transmembrane region" description="Helical" evidence="1">
    <location>
        <begin position="209"/>
        <end position="234"/>
    </location>
</feature>
<evidence type="ECO:0008006" key="4">
    <source>
        <dbReference type="Google" id="ProtNLM"/>
    </source>
</evidence>
<feature type="transmembrane region" description="Helical" evidence="1">
    <location>
        <begin position="138"/>
        <end position="163"/>
    </location>
</feature>
<gene>
    <name evidence="2" type="ORF">HFP15_14105</name>
</gene>
<dbReference type="RefSeq" id="WP_168515503.1">
    <property type="nucleotide sequence ID" value="NZ_JAAXLS010000007.1"/>
</dbReference>
<feature type="transmembrane region" description="Helical" evidence="1">
    <location>
        <begin position="183"/>
        <end position="202"/>
    </location>
</feature>
<feature type="transmembrane region" description="Helical" evidence="1">
    <location>
        <begin position="94"/>
        <end position="117"/>
    </location>
</feature>
<organism evidence="2 3">
    <name type="scientific">Amycolatopsis acididurans</name>
    <dbReference type="NCBI Taxonomy" id="2724524"/>
    <lineage>
        <taxon>Bacteria</taxon>
        <taxon>Bacillati</taxon>
        <taxon>Actinomycetota</taxon>
        <taxon>Actinomycetes</taxon>
        <taxon>Pseudonocardiales</taxon>
        <taxon>Pseudonocardiaceae</taxon>
        <taxon>Amycolatopsis</taxon>
    </lineage>
</organism>
<protein>
    <recommendedName>
        <fullName evidence="4">ABC transporter permease</fullName>
    </recommendedName>
</protein>
<keyword evidence="1" id="KW-1133">Transmembrane helix</keyword>
<proteinExistence type="predicted"/>
<name>A0ABX1J2M6_9PSEU</name>
<feature type="transmembrane region" description="Helical" evidence="1">
    <location>
        <begin position="355"/>
        <end position="379"/>
    </location>
</feature>
<evidence type="ECO:0000313" key="3">
    <source>
        <dbReference type="Proteomes" id="UP000715441"/>
    </source>
</evidence>
<feature type="transmembrane region" description="Helical" evidence="1">
    <location>
        <begin position="472"/>
        <end position="492"/>
    </location>
</feature>
<feature type="transmembrane region" description="Helical" evidence="1">
    <location>
        <begin position="313"/>
        <end position="335"/>
    </location>
</feature>
<dbReference type="EMBL" id="JAAXLS010000007">
    <property type="protein sequence ID" value="NKQ54017.1"/>
    <property type="molecule type" value="Genomic_DNA"/>
</dbReference>
<sequence>MTALAPAPVVAAGSAGQGLRTMVRRQLRANRTSTIVMAVLVAIANAVQIQAYTSVFPSAASRDALLLPFASNAGLRVLYGYPFDIGDVTGWVSWRSVSFVGLVLAVWAIMITCGALRGEEDAGRGEITLSQPQPRARWFAAAVCAVAIETAVIGVVSTAAMAVVGVGNHLMSVANSVELGLQVSLPAILFGAIAALACQLWGTVRAARLWAGAVLAVAFGIRAVADTGTGLGWLRWVSPLGWFEELRPPQPPGVVPLVVILGTSAVVVAAALPLLARRDIGLGVLAQSDSRPPRRFLLRTPWQAALRDELPQLATWLVVTMAMTALMGGLIKTVLDLVNQNPVMARVTGAEVGVNAFVAAMFSLIQVIAALLVVTLVAGARGEEATGRLELLLAMPRARLGWLAGRVVLAAGLAALLCLLAALAMWAGAAATGQHVALGALLAATGNSLPVVVVTAGFATAVLGLAPRAVSAGYAVVAVAYLWDALGTALRAPHWTLELSPFHALAQVPLQHVAVTPVLVLCALGLALFGAGAAAFRRRDLAAG</sequence>
<keyword evidence="3" id="KW-1185">Reference proteome</keyword>
<evidence type="ECO:0000256" key="1">
    <source>
        <dbReference type="SAM" id="Phobius"/>
    </source>
</evidence>
<reference evidence="2 3" key="1">
    <citation type="submission" date="2020-04" db="EMBL/GenBank/DDBJ databases">
        <title>Novel species.</title>
        <authorList>
            <person name="Teo W.F.A."/>
            <person name="Lipun K."/>
            <person name="Srisuk N."/>
            <person name="Duangmal K."/>
        </authorList>
    </citation>
    <scope>NUCLEOTIDE SEQUENCE [LARGE SCALE GENOMIC DNA]</scope>
    <source>
        <strain evidence="2 3">K13G38</strain>
    </source>
</reference>
<feature type="transmembrane region" description="Helical" evidence="1">
    <location>
        <begin position="254"/>
        <end position="275"/>
    </location>
</feature>
<feature type="transmembrane region" description="Helical" evidence="1">
    <location>
        <begin position="32"/>
        <end position="52"/>
    </location>
</feature>
<keyword evidence="1" id="KW-0472">Membrane</keyword>
<comment type="caution">
    <text evidence="2">The sequence shown here is derived from an EMBL/GenBank/DDBJ whole genome shotgun (WGS) entry which is preliminary data.</text>
</comment>
<feature type="transmembrane region" description="Helical" evidence="1">
    <location>
        <begin position="400"/>
        <end position="426"/>
    </location>
</feature>
<dbReference type="Proteomes" id="UP000715441">
    <property type="component" value="Unassembled WGS sequence"/>
</dbReference>
<feature type="transmembrane region" description="Helical" evidence="1">
    <location>
        <begin position="512"/>
        <end position="536"/>
    </location>
</feature>